<keyword evidence="9 13" id="KW-0342">GTP-binding</keyword>
<dbReference type="InterPro" id="IPR027417">
    <property type="entry name" value="P-loop_NTPase"/>
</dbReference>
<dbReference type="PRINTS" id="PR00328">
    <property type="entry name" value="SAR1GTPBP"/>
</dbReference>
<keyword evidence="4" id="KW-0519">Myristate</keyword>
<feature type="binding site" evidence="13">
    <location>
        <position position="626"/>
    </location>
    <ligand>
        <name>GTP</name>
        <dbReference type="ChEBI" id="CHEBI:37565"/>
    </ligand>
</feature>
<keyword evidence="6" id="KW-0931">ER-Golgi transport</keyword>
<dbReference type="Pfam" id="PF00043">
    <property type="entry name" value="GST_C"/>
    <property type="match status" value="1"/>
</dbReference>
<evidence type="ECO:0000256" key="6">
    <source>
        <dbReference type="ARBA" id="ARBA00022892"/>
    </source>
</evidence>
<dbReference type="InterPro" id="IPR006689">
    <property type="entry name" value="Small_GTPase_ARF/SAR"/>
</dbReference>
<proteinExistence type="inferred from homology"/>
<evidence type="ECO:0000313" key="17">
    <source>
        <dbReference type="EMBL" id="QRW15875.1"/>
    </source>
</evidence>
<feature type="binding site" evidence="14">
    <location>
        <position position="587"/>
    </location>
    <ligand>
        <name>Mg(2+)</name>
        <dbReference type="ChEBI" id="CHEBI:18420"/>
    </ligand>
</feature>
<dbReference type="SUPFAM" id="SSF47616">
    <property type="entry name" value="GST C-terminal domain-like"/>
    <property type="match status" value="1"/>
</dbReference>
<evidence type="ECO:0000256" key="13">
    <source>
        <dbReference type="PIRSR" id="PIRSR606689-1"/>
    </source>
</evidence>
<evidence type="ECO:0000256" key="5">
    <source>
        <dbReference type="ARBA" id="ARBA00022741"/>
    </source>
</evidence>
<evidence type="ECO:0000256" key="2">
    <source>
        <dbReference type="ARBA" id="ARBA00010290"/>
    </source>
</evidence>
<dbReference type="RefSeq" id="XP_043176112.1">
    <property type="nucleotide sequence ID" value="XM_043323693.1"/>
</dbReference>
<comment type="function">
    <text evidence="11">GTP-binding protein involved in protein trafficking; may modulate vesicle budding and uncoating within the Golgi apparatus.</text>
</comment>
<dbReference type="EMBL" id="CP059658">
    <property type="protein sequence ID" value="QRW15875.1"/>
    <property type="molecule type" value="Genomic_DNA"/>
</dbReference>
<feature type="domain" description="GST C-terminal" evidence="16">
    <location>
        <begin position="765"/>
        <end position="896"/>
    </location>
</feature>
<dbReference type="SUPFAM" id="SSF52833">
    <property type="entry name" value="Thioredoxin-like"/>
    <property type="match status" value="1"/>
</dbReference>
<accession>A0A8H8NMG6</accession>
<feature type="binding site" evidence="13">
    <location>
        <begin position="682"/>
        <end position="685"/>
    </location>
    <ligand>
        <name>GTP</name>
        <dbReference type="ChEBI" id="CHEBI:37565"/>
    </ligand>
</feature>
<evidence type="ECO:0000256" key="15">
    <source>
        <dbReference type="SAM" id="MobiDB-lite"/>
    </source>
</evidence>
<dbReference type="KEGG" id="rsx:RhiXN_03876"/>
<dbReference type="SMART" id="SM00177">
    <property type="entry name" value="ARF"/>
    <property type="match status" value="1"/>
</dbReference>
<reference evidence="17" key="1">
    <citation type="submission" date="2020-05" db="EMBL/GenBank/DDBJ databases">
        <title>Evolutionary and genomic comparisons of hybrid uninucleate and nonhybrid Rhizoctonia fungi.</title>
        <authorList>
            <person name="Li C."/>
            <person name="Chen X."/>
        </authorList>
    </citation>
    <scope>NUCLEOTIDE SEQUENCE</scope>
    <source>
        <strain evidence="17">AG-1 IA</strain>
    </source>
</reference>
<dbReference type="SFLD" id="SFLDS00019">
    <property type="entry name" value="Glutathione_Transferase_(cytos"/>
    <property type="match status" value="1"/>
</dbReference>
<dbReference type="FunFam" id="3.40.50.300:FF:003500">
    <property type="entry name" value="ADP-ribosylation factor 1"/>
    <property type="match status" value="1"/>
</dbReference>
<dbReference type="GO" id="GO:0003924">
    <property type="term" value="F:GTPase activity"/>
    <property type="evidence" value="ECO:0007669"/>
    <property type="project" value="InterPro"/>
</dbReference>
<keyword evidence="5 13" id="KW-0547">Nucleotide-binding</keyword>
<dbReference type="GO" id="GO:0016192">
    <property type="term" value="P:vesicle-mediated transport"/>
    <property type="evidence" value="ECO:0007669"/>
    <property type="project" value="UniProtKB-KW"/>
</dbReference>
<evidence type="ECO:0000256" key="11">
    <source>
        <dbReference type="ARBA" id="ARBA00053326"/>
    </source>
</evidence>
<dbReference type="Pfam" id="PF00025">
    <property type="entry name" value="Arf"/>
    <property type="match status" value="1"/>
</dbReference>
<evidence type="ECO:0000256" key="3">
    <source>
        <dbReference type="ARBA" id="ARBA00022448"/>
    </source>
</evidence>
<dbReference type="SUPFAM" id="SSF52540">
    <property type="entry name" value="P-loop containing nucleoside triphosphate hydrolases"/>
    <property type="match status" value="1"/>
</dbReference>
<dbReference type="GeneID" id="67026156"/>
<dbReference type="Gene3D" id="1.20.1050.10">
    <property type="match status" value="1"/>
</dbReference>
<dbReference type="GO" id="GO:0005525">
    <property type="term" value="F:GTP binding"/>
    <property type="evidence" value="ECO:0007669"/>
    <property type="project" value="UniProtKB-KW"/>
</dbReference>
<evidence type="ECO:0000259" key="16">
    <source>
        <dbReference type="PROSITE" id="PS50405"/>
    </source>
</evidence>
<evidence type="ECO:0000313" key="18">
    <source>
        <dbReference type="Proteomes" id="UP000650533"/>
    </source>
</evidence>
<evidence type="ECO:0000256" key="4">
    <source>
        <dbReference type="ARBA" id="ARBA00022707"/>
    </source>
</evidence>
<dbReference type="Pfam" id="PF02798">
    <property type="entry name" value="GST_N"/>
    <property type="match status" value="1"/>
</dbReference>
<keyword evidence="8" id="KW-0333">Golgi apparatus</keyword>
<dbReference type="GO" id="GO:0005794">
    <property type="term" value="C:Golgi apparatus"/>
    <property type="evidence" value="ECO:0007669"/>
    <property type="project" value="UniProtKB-SubCell"/>
</dbReference>
<dbReference type="GO" id="GO:0015031">
    <property type="term" value="P:protein transport"/>
    <property type="evidence" value="ECO:0007669"/>
    <property type="project" value="UniProtKB-KW"/>
</dbReference>
<dbReference type="Proteomes" id="UP000650533">
    <property type="component" value="Chromosome 1"/>
</dbReference>
<dbReference type="InterPro" id="IPR005225">
    <property type="entry name" value="Small_GTP-bd"/>
</dbReference>
<dbReference type="GO" id="GO:0046872">
    <property type="term" value="F:metal ion binding"/>
    <property type="evidence" value="ECO:0007669"/>
    <property type="project" value="UniProtKB-KW"/>
</dbReference>
<protein>
    <recommendedName>
        <fullName evidence="12">ADP-ribosylation factor</fullName>
    </recommendedName>
</protein>
<feature type="binding site" evidence="14">
    <location>
        <position position="604"/>
    </location>
    <ligand>
        <name>Mg(2+)</name>
        <dbReference type="ChEBI" id="CHEBI:18420"/>
    </ligand>
</feature>
<keyword evidence="7" id="KW-0653">Protein transport</keyword>
<evidence type="ECO:0000256" key="10">
    <source>
        <dbReference type="ARBA" id="ARBA00023288"/>
    </source>
</evidence>
<feature type="compositionally biased region" description="Low complexity" evidence="15">
    <location>
        <begin position="1"/>
        <end position="32"/>
    </location>
</feature>
<dbReference type="Gene3D" id="3.40.50.300">
    <property type="entry name" value="P-loop containing nucleotide triphosphate hydrolases"/>
    <property type="match status" value="1"/>
</dbReference>
<evidence type="ECO:0000256" key="1">
    <source>
        <dbReference type="ARBA" id="ARBA00004555"/>
    </source>
</evidence>
<dbReference type="InterPro" id="IPR004045">
    <property type="entry name" value="Glutathione_S-Trfase_N"/>
</dbReference>
<organism evidence="17 18">
    <name type="scientific">Rhizoctonia solani</name>
    <dbReference type="NCBI Taxonomy" id="456999"/>
    <lineage>
        <taxon>Eukaryota</taxon>
        <taxon>Fungi</taxon>
        <taxon>Dikarya</taxon>
        <taxon>Basidiomycota</taxon>
        <taxon>Agaricomycotina</taxon>
        <taxon>Agaricomycetes</taxon>
        <taxon>Cantharellales</taxon>
        <taxon>Ceratobasidiaceae</taxon>
        <taxon>Rhizoctonia</taxon>
    </lineage>
</organism>
<dbReference type="SMART" id="SM00178">
    <property type="entry name" value="SAR"/>
    <property type="match status" value="1"/>
</dbReference>
<sequence length="909" mass="104183">MFSLSQSSAGTSSSSGGASDLQTVLSPSSSGSHSHDETDPEEMSDPPRKRLRRIAGLNNVKRIRGFLAGIVNVPMDIFAQFAFKLTGYLNRVEEEREERVEELKRRRFVAIKAHLMRDGWEEADCEVDFEGEEAYEMLQKDWDRLVNQPKPLTIRSWESIKLKVTRIAEIYREFRLEAERTYRGMERRLKLGELVTAIDTEEPQIIELAPEHDHSSDQSESLTIPFPNWTRALNLWTLRQIAEEDISGLVAEQRFMSRRGMIVQELRNWQRSLAACLVRKLETRDHFGLGDLLVCRMPFMPGLRRTHPPEPVELSTAFTADSSQYILDNDIRTLLRADSVFEFYDYPTCYYFPEIVAIVRDKLLPPPSYIPARYSEDDRDDIYSTNPMGLHGVGAHRLGRRAARGLLASLGKQNAAYLEMSGYGRRFVCGRCWVKTPMTWIEMVTHYARNVTYNWNFPITCSLRAEGIECKEEHGGFKSNVIGTRNKTRADEQSEFQVTTRPLVRLLSIDELNSLESEPLSTQFTCGVCDQVADLHNGQGLDGKPIPRPKGSREVMIEHLLDVHNVTQDMHQFKLNECTGLDNAGKTTILKRLKGQDVMSTSPTLGFEISTITYGKYLLNIWDVGGQRTLRPYWRNYFEQTDVLVWVVDSGDRLRIEDCREELHALLQEQRLAGASLLVFANKQDITGSMSDEEIKEAWIALEEKGIPYLYQEENPYKKDVKFLEKFPKGLVPGVLYKGNPIAESLVILEFLEDAYPQVPLLPTDPYSRAQVRYTVDSVTKSVLPPFYRLLQAQEEDKRDEARQDLYKGLQKFTEGITGPFWAGEQFTHADIALLPFIVRLPILEAHRSFKRTEVGHGFEAYAERVVNIPSVQRTLSDAERYEEVYDRYLRNETQSEVAKSTRAGRILP</sequence>
<gene>
    <name evidence="17" type="ORF">RhiXN_03876</name>
</gene>
<dbReference type="InterPro" id="IPR036249">
    <property type="entry name" value="Thioredoxin-like_sf"/>
</dbReference>
<dbReference type="NCBIfam" id="TIGR00231">
    <property type="entry name" value="small_GTP"/>
    <property type="match status" value="1"/>
</dbReference>
<dbReference type="SFLD" id="SFLDG00358">
    <property type="entry name" value="Main_(cytGST)"/>
    <property type="match status" value="1"/>
</dbReference>
<keyword evidence="14" id="KW-0460">Magnesium</keyword>
<evidence type="ECO:0000256" key="9">
    <source>
        <dbReference type="ARBA" id="ARBA00023134"/>
    </source>
</evidence>
<evidence type="ECO:0000256" key="8">
    <source>
        <dbReference type="ARBA" id="ARBA00023034"/>
    </source>
</evidence>
<comment type="subcellular location">
    <subcellularLocation>
        <location evidence="1">Golgi apparatus</location>
    </subcellularLocation>
</comment>
<dbReference type="PROSITE" id="PS51417">
    <property type="entry name" value="ARF"/>
    <property type="match status" value="1"/>
</dbReference>
<evidence type="ECO:0000256" key="12">
    <source>
        <dbReference type="ARBA" id="ARBA00070396"/>
    </source>
</evidence>
<dbReference type="InterPro" id="IPR040079">
    <property type="entry name" value="Glutathione_S-Trfase"/>
</dbReference>
<keyword evidence="14" id="KW-0479">Metal-binding</keyword>
<feature type="region of interest" description="Disordered" evidence="15">
    <location>
        <begin position="1"/>
        <end position="49"/>
    </location>
</feature>
<comment type="similarity">
    <text evidence="2">Belongs to the small GTPase superfamily. Arf family.</text>
</comment>
<dbReference type="InterPro" id="IPR044612">
    <property type="entry name" value="ARL2/3"/>
</dbReference>
<dbReference type="InterPro" id="IPR036282">
    <property type="entry name" value="Glutathione-S-Trfase_C_sf"/>
</dbReference>
<feature type="binding site" evidence="13">
    <location>
        <begin position="580"/>
        <end position="587"/>
    </location>
    <ligand>
        <name>GTP</name>
        <dbReference type="ChEBI" id="CHEBI:37565"/>
    </ligand>
</feature>
<keyword evidence="3" id="KW-0813">Transport</keyword>
<evidence type="ECO:0000256" key="7">
    <source>
        <dbReference type="ARBA" id="ARBA00022927"/>
    </source>
</evidence>
<dbReference type="InterPro" id="IPR004046">
    <property type="entry name" value="GST_C"/>
</dbReference>
<name>A0A8H8NMG6_9AGAM</name>
<evidence type="ECO:0000256" key="14">
    <source>
        <dbReference type="PIRSR" id="PIRSR606689-2"/>
    </source>
</evidence>
<dbReference type="PANTHER" id="PTHR45697">
    <property type="entry name" value="ADP-RIBOSYLATION FACTOR-LIKE PROTEIN 2-RELATED"/>
    <property type="match status" value="1"/>
</dbReference>
<dbReference type="InterPro" id="IPR010987">
    <property type="entry name" value="Glutathione-S-Trfase_C-like"/>
</dbReference>
<keyword evidence="10" id="KW-0449">Lipoprotein</keyword>
<dbReference type="PROSITE" id="PS50405">
    <property type="entry name" value="GST_CTER"/>
    <property type="match status" value="1"/>
</dbReference>
<dbReference type="AlphaFoldDB" id="A0A8H8NMG6"/>